<dbReference type="InterPro" id="IPR027093">
    <property type="entry name" value="EAF_fam"/>
</dbReference>
<keyword evidence="6" id="KW-0804">Transcription</keyword>
<dbReference type="Proteomes" id="UP000276133">
    <property type="component" value="Unassembled WGS sequence"/>
</dbReference>
<dbReference type="AlphaFoldDB" id="A0A3M7PQ13"/>
<keyword evidence="5" id="KW-0010">Activator</keyword>
<evidence type="ECO:0000256" key="2">
    <source>
        <dbReference type="ARBA" id="ARBA00007798"/>
    </source>
</evidence>
<reference evidence="10 11" key="1">
    <citation type="journal article" date="2018" name="Sci. Rep.">
        <title>Genomic signatures of local adaptation to the degree of environmental predictability in rotifers.</title>
        <authorList>
            <person name="Franch-Gras L."/>
            <person name="Hahn C."/>
            <person name="Garcia-Roger E.M."/>
            <person name="Carmona M.J."/>
            <person name="Serra M."/>
            <person name="Gomez A."/>
        </authorList>
    </citation>
    <scope>NUCLEOTIDE SEQUENCE [LARGE SCALE GENOMIC DNA]</scope>
    <source>
        <strain evidence="10">HYR1</strain>
    </source>
</reference>
<dbReference type="PANTHER" id="PTHR15970">
    <property type="entry name" value="ELL-ASSOCIATED FACTOR EAF"/>
    <property type="match status" value="1"/>
</dbReference>
<protein>
    <submittedName>
        <fullName evidence="10">ELL-associated factor 1-like</fullName>
    </submittedName>
</protein>
<dbReference type="PANTHER" id="PTHR15970:SF2">
    <property type="entry name" value="ELL-ASSOCIATED FACTOR EAF"/>
    <property type="match status" value="1"/>
</dbReference>
<evidence type="ECO:0000259" key="9">
    <source>
        <dbReference type="Pfam" id="PF09816"/>
    </source>
</evidence>
<dbReference type="Pfam" id="PF09816">
    <property type="entry name" value="EAF"/>
    <property type="match status" value="1"/>
</dbReference>
<comment type="subcellular location">
    <subcellularLocation>
        <location evidence="1">Nucleus</location>
    </subcellularLocation>
</comment>
<evidence type="ECO:0000313" key="10">
    <source>
        <dbReference type="EMBL" id="RNA01094.1"/>
    </source>
</evidence>
<keyword evidence="11" id="KW-1185">Reference proteome</keyword>
<keyword evidence="7" id="KW-0539">Nucleus</keyword>
<accession>A0A3M7PQ13</accession>
<organism evidence="10 11">
    <name type="scientific">Brachionus plicatilis</name>
    <name type="common">Marine rotifer</name>
    <name type="synonym">Brachionus muelleri</name>
    <dbReference type="NCBI Taxonomy" id="10195"/>
    <lineage>
        <taxon>Eukaryota</taxon>
        <taxon>Metazoa</taxon>
        <taxon>Spiralia</taxon>
        <taxon>Gnathifera</taxon>
        <taxon>Rotifera</taxon>
        <taxon>Eurotatoria</taxon>
        <taxon>Monogononta</taxon>
        <taxon>Pseudotrocha</taxon>
        <taxon>Ploima</taxon>
        <taxon>Brachionidae</taxon>
        <taxon>Brachionus</taxon>
    </lineage>
</organism>
<gene>
    <name evidence="10" type="ORF">BpHYR1_028110</name>
</gene>
<evidence type="ECO:0000256" key="5">
    <source>
        <dbReference type="ARBA" id="ARBA00023159"/>
    </source>
</evidence>
<sequence>MSDLIFRVDQNHHTTTSNPASNKECVLIFDTRTGEFTLERLQSNFILKRSRLEGSSKAAIITPRSVTPTNEAKKKKPENKNNPTPSKTKENIVKAKSNSPVSSNVSQMKAGIFNKIIPKKLSNLFDFFGWI</sequence>
<evidence type="ECO:0000256" key="6">
    <source>
        <dbReference type="ARBA" id="ARBA00023163"/>
    </source>
</evidence>
<evidence type="ECO:0000256" key="8">
    <source>
        <dbReference type="SAM" id="MobiDB-lite"/>
    </source>
</evidence>
<feature type="region of interest" description="Disordered" evidence="8">
    <location>
        <begin position="1"/>
        <end position="20"/>
    </location>
</feature>
<name>A0A3M7PQ13_BRAPC</name>
<keyword evidence="3" id="KW-0597">Phosphoprotein</keyword>
<feature type="region of interest" description="Disordered" evidence="8">
    <location>
        <begin position="62"/>
        <end position="103"/>
    </location>
</feature>
<feature type="domain" description="Transcription elongation factor Eaf N-terminal" evidence="9">
    <location>
        <begin position="17"/>
        <end position="51"/>
    </location>
</feature>
<evidence type="ECO:0000256" key="3">
    <source>
        <dbReference type="ARBA" id="ARBA00022553"/>
    </source>
</evidence>
<dbReference type="EMBL" id="REGN01009470">
    <property type="protein sequence ID" value="RNA01094.1"/>
    <property type="molecule type" value="Genomic_DNA"/>
</dbReference>
<dbReference type="InterPro" id="IPR019194">
    <property type="entry name" value="Tscrpt_elong_fac_Eaf_N"/>
</dbReference>
<proteinExistence type="inferred from homology"/>
<dbReference type="OrthoDB" id="125903at2759"/>
<keyword evidence="4" id="KW-0805">Transcription regulation</keyword>
<dbReference type="GO" id="GO:0006368">
    <property type="term" value="P:transcription elongation by RNA polymerase II"/>
    <property type="evidence" value="ECO:0007669"/>
    <property type="project" value="InterPro"/>
</dbReference>
<evidence type="ECO:0000256" key="7">
    <source>
        <dbReference type="ARBA" id="ARBA00023242"/>
    </source>
</evidence>
<dbReference type="GO" id="GO:0003711">
    <property type="term" value="F:transcription elongation factor activity"/>
    <property type="evidence" value="ECO:0007669"/>
    <property type="project" value="TreeGrafter"/>
</dbReference>
<evidence type="ECO:0000313" key="11">
    <source>
        <dbReference type="Proteomes" id="UP000276133"/>
    </source>
</evidence>
<evidence type="ECO:0000256" key="1">
    <source>
        <dbReference type="ARBA" id="ARBA00004123"/>
    </source>
</evidence>
<dbReference type="GO" id="GO:0032783">
    <property type="term" value="C:super elongation complex"/>
    <property type="evidence" value="ECO:0007669"/>
    <property type="project" value="InterPro"/>
</dbReference>
<comment type="caution">
    <text evidence="10">The sequence shown here is derived from an EMBL/GenBank/DDBJ whole genome shotgun (WGS) entry which is preliminary data.</text>
</comment>
<evidence type="ECO:0000256" key="4">
    <source>
        <dbReference type="ARBA" id="ARBA00023015"/>
    </source>
</evidence>
<comment type="similarity">
    <text evidence="2">Belongs to the EAF family.</text>
</comment>